<keyword evidence="8 14" id="KW-0472">Membrane</keyword>
<dbReference type="GeneID" id="102177405"/>
<sequence length="316" mass="36059">MLRLSNLGFLVLTAIQFILGMLGNGFIGWVNGSSWFKSKRISLHDFIITNLAVSRIVLLWILLIDGVLLVFSPKLHDEGIIMQIIDVFWTFTNHLSIWLTTCVSVFYCLKVASFSHPMFLWLKWRVSRVVVWMLLSTLLLSCCSAISLIREFKIYSVLGGIDRTGNMTELFRRKEKEYKLIHVLGTLWDLPPLVVSLISYFLLILSLGRHVRQMHQDCGSSRDPSTEAHRRAIRVILSFLFLFLLYYLSFSVLTSSYFLPATKMIAKIGEVITMFYLAGHSYVLILGNSKLKQTFVAMLRCEPGCLKPGSKGSVYP</sequence>
<dbReference type="FunFam" id="1.20.1070.10:FF:000042">
    <property type="entry name" value="Taste receptor type 2 member 7"/>
    <property type="match status" value="1"/>
</dbReference>
<proteinExistence type="inferred from homology"/>
<evidence type="ECO:0000256" key="3">
    <source>
        <dbReference type="ARBA" id="ARBA00022480"/>
    </source>
</evidence>
<feature type="transmembrane region" description="Helical" evidence="15">
    <location>
        <begin position="193"/>
        <end position="211"/>
    </location>
</feature>
<feature type="transmembrane region" description="Helical" evidence="15">
    <location>
        <begin position="6"/>
        <end position="30"/>
    </location>
</feature>
<feature type="transmembrane region" description="Helical" evidence="15">
    <location>
        <begin position="91"/>
        <end position="109"/>
    </location>
</feature>
<dbReference type="KEGG" id="chx:102177405"/>
<evidence type="ECO:0000256" key="7">
    <source>
        <dbReference type="ARBA" id="ARBA00023040"/>
    </source>
</evidence>
<accession>A0A452E5A4</accession>
<evidence type="ECO:0000256" key="12">
    <source>
        <dbReference type="ARBA" id="ARBA00025304"/>
    </source>
</evidence>
<evidence type="ECO:0000256" key="4">
    <source>
        <dbReference type="ARBA" id="ARBA00022606"/>
    </source>
</evidence>
<feature type="transmembrane region" description="Helical" evidence="15">
    <location>
        <begin position="264"/>
        <end position="285"/>
    </location>
</feature>
<name>A0A452E5A4_CAPHI</name>
<evidence type="ECO:0000259" key="16">
    <source>
        <dbReference type="PROSITE" id="PS50262"/>
    </source>
</evidence>
<evidence type="ECO:0000256" key="14">
    <source>
        <dbReference type="RuleBase" id="RU004424"/>
    </source>
</evidence>
<reference evidence="17 18" key="1">
    <citation type="submission" date="2016-04" db="EMBL/GenBank/DDBJ databases">
        <title>Polished mammalian reference genomes with single-molecule sequencing and chromosome conformation capture applied to the Capra hircus genome.</title>
        <authorList>
            <person name="Bickhart D.M."/>
            <person name="Koren S."/>
            <person name="Rosen B."/>
            <person name="Hastie A."/>
            <person name="Liachko I."/>
            <person name="Sullivan S.T."/>
            <person name="Burton J."/>
            <person name="Sayre B.L."/>
            <person name="Huson H.J."/>
            <person name="Lee J."/>
            <person name="Lam E."/>
            <person name="Kelley C.M."/>
            <person name="Hutchison J.L."/>
            <person name="Zhou Y."/>
            <person name="Sun J."/>
            <person name="Crisa A."/>
            <person name="Schwartz J.C."/>
            <person name="Hammond J.A."/>
            <person name="Schroeder S.G."/>
            <person name="Liu G.E."/>
            <person name="Dunham M."/>
            <person name="Shendure J."/>
            <person name="Sonstegard T.S."/>
            <person name="Phillippy A.M."/>
            <person name="Van Tassell C.P."/>
            <person name="Smith T.P."/>
        </authorList>
    </citation>
    <scope>NUCLEOTIDE SEQUENCE [LARGE SCALE GENOMIC DNA]</scope>
</reference>
<keyword evidence="6 15" id="KW-1133">Transmembrane helix</keyword>
<dbReference type="Ensembl" id="ENSCHIT00000014911.1">
    <property type="protein sequence ID" value="ENSCHIP00000007171.1"/>
    <property type="gene ID" value="ENSCHIG00000010773.1"/>
</dbReference>
<dbReference type="Pfam" id="PF05296">
    <property type="entry name" value="TAS2R"/>
    <property type="match status" value="1"/>
</dbReference>
<dbReference type="SUPFAM" id="SSF81321">
    <property type="entry name" value="Family A G protein-coupled receptor-like"/>
    <property type="match status" value="1"/>
</dbReference>
<evidence type="ECO:0000256" key="6">
    <source>
        <dbReference type="ARBA" id="ARBA00022989"/>
    </source>
</evidence>
<dbReference type="PANTHER" id="PTHR11394:SF49">
    <property type="entry name" value="TASTE RECEPTOR TYPE 2 MEMBER 3"/>
    <property type="match status" value="1"/>
</dbReference>
<dbReference type="GO" id="GO:0033038">
    <property type="term" value="F:bitter taste receptor activity"/>
    <property type="evidence" value="ECO:0007669"/>
    <property type="project" value="Ensembl"/>
</dbReference>
<evidence type="ECO:0000313" key="17">
    <source>
        <dbReference type="Ensembl" id="ENSCHIP00000007171.1"/>
    </source>
</evidence>
<dbReference type="OMA" id="IDIFWTF"/>
<evidence type="ECO:0000313" key="18">
    <source>
        <dbReference type="Proteomes" id="UP000291000"/>
    </source>
</evidence>
<protein>
    <recommendedName>
        <fullName evidence="14">Taste receptor type 2</fullName>
    </recommendedName>
</protein>
<dbReference type="Bgee" id="ENSCHIG00000010773">
    <property type="expression patterns" value="Expressed in ovary and 8 other cell types or tissues"/>
</dbReference>
<evidence type="ECO:0000256" key="11">
    <source>
        <dbReference type="ARBA" id="ARBA00023224"/>
    </source>
</evidence>
<organism evidence="17 18">
    <name type="scientific">Capra hircus</name>
    <name type="common">Goat</name>
    <dbReference type="NCBI Taxonomy" id="9925"/>
    <lineage>
        <taxon>Eukaryota</taxon>
        <taxon>Metazoa</taxon>
        <taxon>Chordata</taxon>
        <taxon>Craniata</taxon>
        <taxon>Vertebrata</taxon>
        <taxon>Euteleostomi</taxon>
        <taxon>Mammalia</taxon>
        <taxon>Eutheria</taxon>
        <taxon>Laurasiatheria</taxon>
        <taxon>Artiodactyla</taxon>
        <taxon>Ruminantia</taxon>
        <taxon>Pecora</taxon>
        <taxon>Bovidae</taxon>
        <taxon>Caprinae</taxon>
        <taxon>Capra</taxon>
    </lineage>
</organism>
<feature type="transmembrane region" description="Helical" evidence="15">
    <location>
        <begin position="129"/>
        <end position="149"/>
    </location>
</feature>
<dbReference type="GeneTree" id="ENSGT01150000286975"/>
<dbReference type="PROSITE" id="PS50262">
    <property type="entry name" value="G_PROTEIN_RECEP_F1_2"/>
    <property type="match status" value="1"/>
</dbReference>
<keyword evidence="3 14" id="KW-0919">Taste</keyword>
<reference evidence="17" key="2">
    <citation type="submission" date="2025-08" db="UniProtKB">
        <authorList>
            <consortium name="Ensembl"/>
        </authorList>
    </citation>
    <scope>IDENTIFICATION</scope>
</reference>
<keyword evidence="11 14" id="KW-0807">Transducer</keyword>
<keyword evidence="10" id="KW-0325">Glycoprotein</keyword>
<dbReference type="GO" id="GO:0004930">
    <property type="term" value="F:G protein-coupled receptor activity"/>
    <property type="evidence" value="ECO:0007669"/>
    <property type="project" value="UniProtKB-KW"/>
</dbReference>
<gene>
    <name evidence="17" type="primary">TAS2R3</name>
</gene>
<evidence type="ECO:0000256" key="8">
    <source>
        <dbReference type="ARBA" id="ARBA00023136"/>
    </source>
</evidence>
<evidence type="ECO:0000256" key="5">
    <source>
        <dbReference type="ARBA" id="ARBA00022692"/>
    </source>
</evidence>
<dbReference type="CTD" id="50831"/>
<dbReference type="Proteomes" id="UP000291000">
    <property type="component" value="Chromosome 4"/>
</dbReference>
<evidence type="ECO:0000256" key="15">
    <source>
        <dbReference type="SAM" id="Phobius"/>
    </source>
</evidence>
<dbReference type="OrthoDB" id="8876749at2759"/>
<dbReference type="Gene3D" id="1.20.1070.10">
    <property type="entry name" value="Rhodopsin 7-helix transmembrane proteins"/>
    <property type="match status" value="1"/>
</dbReference>
<dbReference type="InterPro" id="IPR007960">
    <property type="entry name" value="TAS2R"/>
</dbReference>
<evidence type="ECO:0000256" key="13">
    <source>
        <dbReference type="RuleBase" id="RU004423"/>
    </source>
</evidence>
<reference evidence="17" key="3">
    <citation type="submission" date="2025-09" db="UniProtKB">
        <authorList>
            <consortium name="Ensembl"/>
        </authorList>
    </citation>
    <scope>IDENTIFICATION</scope>
</reference>
<keyword evidence="18" id="KW-1185">Reference proteome</keyword>
<keyword evidence="7 14" id="KW-0297">G-protein coupled receptor</keyword>
<feature type="transmembrane region" description="Helical" evidence="15">
    <location>
        <begin position="51"/>
        <end position="71"/>
    </location>
</feature>
<keyword evidence="4 14" id="KW-0716">Sensory transduction</keyword>
<keyword evidence="9 14" id="KW-0675">Receptor</keyword>
<comment type="function">
    <text evidence="12">Gustducin-coupled receptor implicated in the perception of bitter compounds in the oral cavity and the gastrointestinal tract. Signals through PLCB2 and the calcium-regulated cation channel TRPM5.</text>
</comment>
<evidence type="ECO:0000256" key="2">
    <source>
        <dbReference type="ARBA" id="ARBA00007376"/>
    </source>
</evidence>
<feature type="domain" description="G-protein coupled receptors family 1 profile" evidence="16">
    <location>
        <begin position="23"/>
        <end position="253"/>
    </location>
</feature>
<evidence type="ECO:0000256" key="9">
    <source>
        <dbReference type="ARBA" id="ARBA00023170"/>
    </source>
</evidence>
<dbReference type="EMBL" id="LWLT01000003">
    <property type="status" value="NOT_ANNOTATED_CDS"/>
    <property type="molecule type" value="Genomic_DNA"/>
</dbReference>
<dbReference type="InterPro" id="IPR017452">
    <property type="entry name" value="GPCR_Rhodpsn_7TM"/>
</dbReference>
<keyword evidence="5 14" id="KW-0812">Transmembrane</keyword>
<evidence type="ECO:0000256" key="1">
    <source>
        <dbReference type="ARBA" id="ARBA00004141"/>
    </source>
</evidence>
<evidence type="ECO:0000256" key="10">
    <source>
        <dbReference type="ARBA" id="ARBA00023180"/>
    </source>
</evidence>
<dbReference type="PANTHER" id="PTHR11394">
    <property type="entry name" value="TASTE RECEPTOR TYPE 2"/>
    <property type="match status" value="1"/>
</dbReference>
<dbReference type="CDD" id="cd15020">
    <property type="entry name" value="7tm_TAS2R3"/>
    <property type="match status" value="1"/>
</dbReference>
<dbReference type="STRING" id="9925.ENSCHIP00000007171"/>
<dbReference type="GO" id="GO:0016020">
    <property type="term" value="C:membrane"/>
    <property type="evidence" value="ECO:0007669"/>
    <property type="project" value="UniProtKB-SubCell"/>
</dbReference>
<feature type="transmembrane region" description="Helical" evidence="15">
    <location>
        <begin position="232"/>
        <end position="258"/>
    </location>
</feature>
<comment type="similarity">
    <text evidence="2 13">Belongs to the G-protein coupled receptor T2R family.</text>
</comment>
<dbReference type="RefSeq" id="XP_005679595.2">
    <property type="nucleotide sequence ID" value="XM_005679538.3"/>
</dbReference>
<comment type="subcellular location">
    <subcellularLocation>
        <location evidence="1 14">Membrane</location>
        <topology evidence="1 14">Multi-pass membrane protein</topology>
    </subcellularLocation>
</comment>
<dbReference type="AlphaFoldDB" id="A0A452E5A4"/>